<keyword evidence="2" id="KW-1185">Reference proteome</keyword>
<dbReference type="EMBL" id="VFJC01000014">
    <property type="protein sequence ID" value="KAB5553973.1"/>
    <property type="molecule type" value="Genomic_DNA"/>
</dbReference>
<dbReference type="AlphaFoldDB" id="A0A5N5MHP4"/>
<organism evidence="1 2">
    <name type="scientific">Pangasianodon hypophthalmus</name>
    <name type="common">Striped catfish</name>
    <name type="synonym">Helicophagus hypophthalmus</name>
    <dbReference type="NCBI Taxonomy" id="310915"/>
    <lineage>
        <taxon>Eukaryota</taxon>
        <taxon>Metazoa</taxon>
        <taxon>Chordata</taxon>
        <taxon>Craniata</taxon>
        <taxon>Vertebrata</taxon>
        <taxon>Euteleostomi</taxon>
        <taxon>Actinopterygii</taxon>
        <taxon>Neopterygii</taxon>
        <taxon>Teleostei</taxon>
        <taxon>Ostariophysi</taxon>
        <taxon>Siluriformes</taxon>
        <taxon>Pangasiidae</taxon>
        <taxon>Pangasianodon</taxon>
    </lineage>
</organism>
<name>A0A5N5MHP4_PANHP</name>
<comment type="caution">
    <text evidence="1">The sequence shown here is derived from an EMBL/GenBank/DDBJ whole genome shotgun (WGS) entry which is preliminary data.</text>
</comment>
<evidence type="ECO:0000313" key="1">
    <source>
        <dbReference type="EMBL" id="KAB5553973.1"/>
    </source>
</evidence>
<reference evidence="1 2" key="1">
    <citation type="submission" date="2019-06" db="EMBL/GenBank/DDBJ databases">
        <title>A chromosome-scale genome assembly of the striped catfish, Pangasianodon hypophthalmus.</title>
        <authorList>
            <person name="Wen M."/>
            <person name="Zahm M."/>
            <person name="Roques C."/>
            <person name="Cabau C."/>
            <person name="Klopp C."/>
            <person name="Donnadieu C."/>
            <person name="Jouanno E."/>
            <person name="Avarre J.-C."/>
            <person name="Campet M."/>
            <person name="Ha T.T.T."/>
            <person name="Dugue R."/>
            <person name="Lampietro C."/>
            <person name="Louis A."/>
            <person name="Herpin A."/>
            <person name="Echchiki A."/>
            <person name="Berthelot C."/>
            <person name="Parey E."/>
            <person name="Roest-Crollius H."/>
            <person name="Braasch I."/>
            <person name="Postlethwait J."/>
            <person name="Bobe J."/>
            <person name="Montfort J."/>
            <person name="Bouchez O."/>
            <person name="Begum T."/>
            <person name="Schartl M."/>
            <person name="Guiguen Y."/>
        </authorList>
    </citation>
    <scope>NUCLEOTIDE SEQUENCE [LARGE SCALE GENOMIC DNA]</scope>
    <source>
        <strain evidence="1 2">Indonesia</strain>
        <tissue evidence="1">Blood</tissue>
    </source>
</reference>
<protein>
    <submittedName>
        <fullName evidence="1">Uncharacterized protein</fullName>
    </submittedName>
</protein>
<evidence type="ECO:0000313" key="2">
    <source>
        <dbReference type="Proteomes" id="UP000327468"/>
    </source>
</evidence>
<proteinExistence type="predicted"/>
<dbReference type="Proteomes" id="UP000327468">
    <property type="component" value="Chromosome 13"/>
</dbReference>
<gene>
    <name evidence="1" type="ORF">PHYPO_G00044770</name>
</gene>
<accession>A0A5N5MHP4</accession>
<sequence>MAEENYKYRRMTSIRRRSCKNTQLTVLQLLRTSFFLRKNWITHLWTETFPLQPALCSFAWLQLNLVLCKA</sequence>